<dbReference type="OrthoDB" id="9132596at2"/>
<evidence type="ECO:0000313" key="1">
    <source>
        <dbReference type="EMBL" id="SAL02384.1"/>
    </source>
</evidence>
<organism evidence="1 2">
    <name type="scientific">Caballeronia calidae</name>
    <dbReference type="NCBI Taxonomy" id="1777139"/>
    <lineage>
        <taxon>Bacteria</taxon>
        <taxon>Pseudomonadati</taxon>
        <taxon>Pseudomonadota</taxon>
        <taxon>Betaproteobacteria</taxon>
        <taxon>Burkholderiales</taxon>
        <taxon>Burkholderiaceae</taxon>
        <taxon>Caballeronia</taxon>
    </lineage>
</organism>
<sequence length="76" mass="7955">MIIYHRGAAFQPSVTRKGKAFVATASILEEDGHATSLGNLGAFASKDGALGFAVRCATAFLDGDEMPLPPFQLTAQ</sequence>
<accession>A0A158E6G8</accession>
<dbReference type="RefSeq" id="WP_062610460.1">
    <property type="nucleotide sequence ID" value="NZ_FCOX02000048.1"/>
</dbReference>
<dbReference type="Proteomes" id="UP000071859">
    <property type="component" value="Unassembled WGS sequence"/>
</dbReference>
<dbReference type="AlphaFoldDB" id="A0A158E6G8"/>
<proteinExistence type="predicted"/>
<reference evidence="1" key="1">
    <citation type="submission" date="2016-01" db="EMBL/GenBank/DDBJ databases">
        <authorList>
            <person name="Peeters C."/>
        </authorList>
    </citation>
    <scope>NUCLEOTIDE SEQUENCE</scope>
    <source>
        <strain evidence="1">LMG 29321</strain>
    </source>
</reference>
<protein>
    <submittedName>
        <fullName evidence="1">Uncharacterized protein</fullName>
    </submittedName>
</protein>
<comment type="caution">
    <text evidence="1">The sequence shown here is derived from an EMBL/GenBank/DDBJ whole genome shotgun (WGS) entry which is preliminary data.</text>
</comment>
<keyword evidence="2" id="KW-1185">Reference proteome</keyword>
<dbReference type="EMBL" id="FCOX02000048">
    <property type="protein sequence ID" value="SAL02384.1"/>
    <property type="molecule type" value="Genomic_DNA"/>
</dbReference>
<gene>
    <name evidence="1" type="ORF">AWB78_06339</name>
</gene>
<name>A0A158E6G8_9BURK</name>
<evidence type="ECO:0000313" key="2">
    <source>
        <dbReference type="Proteomes" id="UP000071859"/>
    </source>
</evidence>